<name>A0ABN2DKT4_9ACTN</name>
<dbReference type="Gene3D" id="3.40.50.150">
    <property type="entry name" value="Vaccinia Virus protein VP39"/>
    <property type="match status" value="1"/>
</dbReference>
<reference evidence="2 3" key="1">
    <citation type="journal article" date="2019" name="Int. J. Syst. Evol. Microbiol.">
        <title>The Global Catalogue of Microorganisms (GCM) 10K type strain sequencing project: providing services to taxonomists for standard genome sequencing and annotation.</title>
        <authorList>
            <consortium name="The Broad Institute Genomics Platform"/>
            <consortium name="The Broad Institute Genome Sequencing Center for Infectious Disease"/>
            <person name="Wu L."/>
            <person name="Ma J."/>
        </authorList>
    </citation>
    <scope>NUCLEOTIDE SEQUENCE [LARGE SCALE GENOMIC DNA]</scope>
    <source>
        <strain evidence="2 3">JCM 14304</strain>
    </source>
</reference>
<dbReference type="InterPro" id="IPR041698">
    <property type="entry name" value="Methyltransf_25"/>
</dbReference>
<evidence type="ECO:0000313" key="3">
    <source>
        <dbReference type="Proteomes" id="UP001500190"/>
    </source>
</evidence>
<dbReference type="Pfam" id="PF13649">
    <property type="entry name" value="Methyltransf_25"/>
    <property type="match status" value="1"/>
</dbReference>
<dbReference type="Proteomes" id="UP001500190">
    <property type="component" value="Unassembled WGS sequence"/>
</dbReference>
<feature type="domain" description="Methyltransferase" evidence="1">
    <location>
        <begin position="43"/>
        <end position="137"/>
    </location>
</feature>
<accession>A0ABN2DKT4</accession>
<keyword evidence="3" id="KW-1185">Reference proteome</keyword>
<dbReference type="CDD" id="cd02440">
    <property type="entry name" value="AdoMet_MTases"/>
    <property type="match status" value="1"/>
</dbReference>
<protein>
    <recommendedName>
        <fullName evidence="1">Methyltransferase domain-containing protein</fullName>
    </recommendedName>
</protein>
<dbReference type="InterPro" id="IPR029063">
    <property type="entry name" value="SAM-dependent_MTases_sf"/>
</dbReference>
<dbReference type="SUPFAM" id="SSF53335">
    <property type="entry name" value="S-adenosyl-L-methionine-dependent methyltransferases"/>
    <property type="match status" value="1"/>
</dbReference>
<comment type="caution">
    <text evidence="2">The sequence shown here is derived from an EMBL/GenBank/DDBJ whole genome shotgun (WGS) entry which is preliminary data.</text>
</comment>
<proteinExistence type="predicted"/>
<evidence type="ECO:0000313" key="2">
    <source>
        <dbReference type="EMBL" id="GAA1577398.1"/>
    </source>
</evidence>
<dbReference type="EMBL" id="BAAAND010000004">
    <property type="protein sequence ID" value="GAA1577398.1"/>
    <property type="molecule type" value="Genomic_DNA"/>
</dbReference>
<evidence type="ECO:0000259" key="1">
    <source>
        <dbReference type="Pfam" id="PF13649"/>
    </source>
</evidence>
<sequence>MSDVVIHQARLYDIAAGAVFLGQRSRVYDRIVRHSRARPGERVLDLGTGTAYLARRMAAAVRPGGRVTGIDPSATMVRFAQRRVAADAEFRVARAQELPFDDGSFDLVVSCLAFHHVTPDDRPLALAEAYRVLAPDGRLMLADLRPPRNLVVKKVFRHGLESNPVDDDQVTAAGFELVARDESWPLLQLMLARRI</sequence>
<dbReference type="PANTHER" id="PTHR42912">
    <property type="entry name" value="METHYLTRANSFERASE"/>
    <property type="match status" value="1"/>
</dbReference>
<gene>
    <name evidence="2" type="ORF">GCM10009742_21430</name>
</gene>
<organism evidence="2 3">
    <name type="scientific">Kribbella karoonensis</name>
    <dbReference type="NCBI Taxonomy" id="324851"/>
    <lineage>
        <taxon>Bacteria</taxon>
        <taxon>Bacillati</taxon>
        <taxon>Actinomycetota</taxon>
        <taxon>Actinomycetes</taxon>
        <taxon>Propionibacteriales</taxon>
        <taxon>Kribbellaceae</taxon>
        <taxon>Kribbella</taxon>
    </lineage>
</organism>
<dbReference type="RefSeq" id="WP_344189672.1">
    <property type="nucleotide sequence ID" value="NZ_BAAAND010000004.1"/>
</dbReference>
<dbReference type="InterPro" id="IPR050508">
    <property type="entry name" value="Methyltransf_Superfamily"/>
</dbReference>